<keyword evidence="2" id="KW-1185">Reference proteome</keyword>
<protein>
    <submittedName>
        <fullName evidence="1">Uncharacterized protein</fullName>
    </submittedName>
</protein>
<organism evidence="1 2">
    <name type="scientific">Cudoniella acicularis</name>
    <dbReference type="NCBI Taxonomy" id="354080"/>
    <lineage>
        <taxon>Eukaryota</taxon>
        <taxon>Fungi</taxon>
        <taxon>Dikarya</taxon>
        <taxon>Ascomycota</taxon>
        <taxon>Pezizomycotina</taxon>
        <taxon>Leotiomycetes</taxon>
        <taxon>Helotiales</taxon>
        <taxon>Tricladiaceae</taxon>
        <taxon>Cudoniella</taxon>
    </lineage>
</organism>
<evidence type="ECO:0000313" key="2">
    <source>
        <dbReference type="Proteomes" id="UP000566819"/>
    </source>
</evidence>
<dbReference type="OrthoDB" id="3563855at2759"/>
<proteinExistence type="predicted"/>
<dbReference type="Proteomes" id="UP000566819">
    <property type="component" value="Unassembled WGS sequence"/>
</dbReference>
<gene>
    <name evidence="1" type="ORF">G7Y89_g14717</name>
</gene>
<sequence length="153" mass="17226">MSISHTLVNRTKSCGYDVILGPALNKSIGSSNILQYYPATARIADVDSTTISAERLARKDSSREQLLRYPIQPQYLDTLWDLILQTIAENPGYHRFQGATIFMHAKNTKLESVDVASDLTTVYERWEHSWSRATDPTSLYASALSLKVVFPPF</sequence>
<dbReference type="AlphaFoldDB" id="A0A8H4QYV3"/>
<reference evidence="1 2" key="1">
    <citation type="submission" date="2020-03" db="EMBL/GenBank/DDBJ databases">
        <title>Draft Genome Sequence of Cudoniella acicularis.</title>
        <authorList>
            <person name="Buettner E."/>
            <person name="Kellner H."/>
        </authorList>
    </citation>
    <scope>NUCLEOTIDE SEQUENCE [LARGE SCALE GENOMIC DNA]</scope>
    <source>
        <strain evidence="1 2">DSM 108380</strain>
    </source>
</reference>
<dbReference type="EMBL" id="JAAMPI010002022">
    <property type="protein sequence ID" value="KAF4620105.1"/>
    <property type="molecule type" value="Genomic_DNA"/>
</dbReference>
<name>A0A8H4QYV3_9HELO</name>
<accession>A0A8H4QYV3</accession>
<evidence type="ECO:0000313" key="1">
    <source>
        <dbReference type="EMBL" id="KAF4620105.1"/>
    </source>
</evidence>
<comment type="caution">
    <text evidence="1">The sequence shown here is derived from an EMBL/GenBank/DDBJ whole genome shotgun (WGS) entry which is preliminary data.</text>
</comment>